<keyword evidence="6" id="KW-1185">Reference proteome</keyword>
<feature type="repeat" description="ANK" evidence="3">
    <location>
        <begin position="125"/>
        <end position="158"/>
    </location>
</feature>
<dbReference type="PROSITE" id="PS50297">
    <property type="entry name" value="ANK_REP_REGION"/>
    <property type="match status" value="5"/>
</dbReference>
<dbReference type="AlphaFoldDB" id="A0A9Q0LM99"/>
<feature type="domain" description="BTB" evidence="4">
    <location>
        <begin position="323"/>
        <end position="389"/>
    </location>
</feature>
<feature type="repeat" description="ANK" evidence="3">
    <location>
        <begin position="157"/>
        <end position="190"/>
    </location>
</feature>
<accession>A0A9Q0LM99</accession>
<evidence type="ECO:0000256" key="1">
    <source>
        <dbReference type="ARBA" id="ARBA00022737"/>
    </source>
</evidence>
<evidence type="ECO:0000313" key="6">
    <source>
        <dbReference type="Proteomes" id="UP001149090"/>
    </source>
</evidence>
<dbReference type="InterPro" id="IPR050745">
    <property type="entry name" value="Multifunctional_regulatory"/>
</dbReference>
<dbReference type="Pfam" id="PF12796">
    <property type="entry name" value="Ank_2"/>
    <property type="match status" value="2"/>
</dbReference>
<dbReference type="Gene3D" id="1.25.40.20">
    <property type="entry name" value="Ankyrin repeat-containing domain"/>
    <property type="match status" value="2"/>
</dbReference>
<proteinExistence type="predicted"/>
<comment type="caution">
    <text evidence="5">The sequence shown here is derived from an EMBL/GenBank/DDBJ whole genome shotgun (WGS) entry which is preliminary data.</text>
</comment>
<dbReference type="PROSITE" id="PS50088">
    <property type="entry name" value="ANK_REPEAT"/>
    <property type="match status" value="5"/>
</dbReference>
<dbReference type="PANTHER" id="PTHR24189:SF50">
    <property type="entry name" value="ANKYRIN REPEAT AND SOCS BOX PROTEIN 2"/>
    <property type="match status" value="1"/>
</dbReference>
<dbReference type="InterPro" id="IPR000210">
    <property type="entry name" value="BTB/POZ_dom"/>
</dbReference>
<dbReference type="EMBL" id="JAPDFW010000065">
    <property type="protein sequence ID" value="KAJ5075427.1"/>
    <property type="molecule type" value="Genomic_DNA"/>
</dbReference>
<feature type="repeat" description="ANK" evidence="3">
    <location>
        <begin position="93"/>
        <end position="126"/>
    </location>
</feature>
<evidence type="ECO:0000256" key="3">
    <source>
        <dbReference type="PROSITE-ProRule" id="PRU00023"/>
    </source>
</evidence>
<evidence type="ECO:0000259" key="4">
    <source>
        <dbReference type="PROSITE" id="PS50097"/>
    </source>
</evidence>
<dbReference type="CDD" id="cd18186">
    <property type="entry name" value="BTB_POZ_ZBTB_KLHL-like"/>
    <property type="match status" value="1"/>
</dbReference>
<organism evidence="5 6">
    <name type="scientific">Anaeramoeba ignava</name>
    <name type="common">Anaerobic marine amoeba</name>
    <dbReference type="NCBI Taxonomy" id="1746090"/>
    <lineage>
        <taxon>Eukaryota</taxon>
        <taxon>Metamonada</taxon>
        <taxon>Anaeramoebidae</taxon>
        <taxon>Anaeramoeba</taxon>
    </lineage>
</organism>
<dbReference type="SMART" id="SM00248">
    <property type="entry name" value="ANK"/>
    <property type="match status" value="5"/>
</dbReference>
<sequence>MVDLYFAILEGSIEKIQECLKHENVNSKYNNTPLHFSCQMTVRENVVKFLLDSGADVNTRNNDTPLHFACENTSNYRVIQLLLDRGAEINAENKAMPIHTASLQKANSKIIELMLDRGAKINARDNSTPLHHACKSKADYRVIKTLIARGALVNAKDLNTPLHYACKNPDQPQTVYRLLQSKADVNIKNGQTCFNFAANKKILTILNCSISIAEDLRNLFIQEEFTDYEFTVIGGKILAHQPIIECRIPHKTIAEIAQELSSQTVENAKAFIEWVYCGIVSDQYRSQVKKIASNFGIQDFPEFSSISSLIESTTLLYSKNESKDFQIISFNESIFVHKIILAARSGTYRGMFINVQDETNKVSDYSKRSPQAIRAVIKFLYTDKLDEDIPYEILAELKGADLYYQLNLNSSFRLQLQILRKKSERRNLRSNFLSNQKPDEKKK</sequence>
<evidence type="ECO:0000313" key="5">
    <source>
        <dbReference type="EMBL" id="KAJ5075427.1"/>
    </source>
</evidence>
<name>A0A9Q0LM99_ANAIG</name>
<keyword evidence="2 3" id="KW-0040">ANK repeat</keyword>
<dbReference type="PROSITE" id="PS50097">
    <property type="entry name" value="BTB"/>
    <property type="match status" value="1"/>
</dbReference>
<protein>
    <submittedName>
        <fullName evidence="5">Ankyrin repeat ph and sec7 domain containing protein secg-related</fullName>
    </submittedName>
</protein>
<dbReference type="SUPFAM" id="SSF54695">
    <property type="entry name" value="POZ domain"/>
    <property type="match status" value="1"/>
</dbReference>
<gene>
    <name evidence="5" type="ORF">M0811_07397</name>
</gene>
<dbReference type="Gene3D" id="3.30.710.10">
    <property type="entry name" value="Potassium Channel Kv1.1, Chain A"/>
    <property type="match status" value="1"/>
</dbReference>
<dbReference type="SMART" id="SM00225">
    <property type="entry name" value="BTB"/>
    <property type="match status" value="1"/>
</dbReference>
<dbReference type="PANTHER" id="PTHR24189">
    <property type="entry name" value="MYOTROPHIN"/>
    <property type="match status" value="1"/>
</dbReference>
<keyword evidence="1" id="KW-0677">Repeat</keyword>
<dbReference type="SUPFAM" id="SSF48403">
    <property type="entry name" value="Ankyrin repeat"/>
    <property type="match status" value="1"/>
</dbReference>
<dbReference type="InterPro" id="IPR002110">
    <property type="entry name" value="Ankyrin_rpt"/>
</dbReference>
<dbReference type="InterPro" id="IPR011333">
    <property type="entry name" value="SKP1/BTB/POZ_sf"/>
</dbReference>
<dbReference type="Pfam" id="PF00651">
    <property type="entry name" value="BTB"/>
    <property type="match status" value="1"/>
</dbReference>
<evidence type="ECO:0000256" key="2">
    <source>
        <dbReference type="ARBA" id="ARBA00023043"/>
    </source>
</evidence>
<feature type="repeat" description="ANK" evidence="3">
    <location>
        <begin position="61"/>
        <end position="94"/>
    </location>
</feature>
<reference evidence="5" key="1">
    <citation type="submission" date="2022-10" db="EMBL/GenBank/DDBJ databases">
        <title>Novel sulphate-reducing endosymbionts in the free-living metamonad Anaeramoeba.</title>
        <authorList>
            <person name="Jerlstrom-Hultqvist J."/>
            <person name="Cepicka I."/>
            <person name="Gallot-Lavallee L."/>
            <person name="Salas-Leiva D."/>
            <person name="Curtis B.A."/>
            <person name="Zahonova K."/>
            <person name="Pipaliya S."/>
            <person name="Dacks J."/>
            <person name="Roger A.J."/>
        </authorList>
    </citation>
    <scope>NUCLEOTIDE SEQUENCE</scope>
    <source>
        <strain evidence="5">BMAN</strain>
    </source>
</reference>
<dbReference type="InterPro" id="IPR036770">
    <property type="entry name" value="Ankyrin_rpt-contain_sf"/>
</dbReference>
<dbReference type="OrthoDB" id="194358at2759"/>
<dbReference type="Proteomes" id="UP001149090">
    <property type="component" value="Unassembled WGS sequence"/>
</dbReference>
<feature type="repeat" description="ANK" evidence="3">
    <location>
        <begin position="29"/>
        <end position="62"/>
    </location>
</feature>